<dbReference type="PANTHER" id="PTHR45947:SF13">
    <property type="entry name" value="TRANSFERASE"/>
    <property type="match status" value="1"/>
</dbReference>
<dbReference type="Gene3D" id="3.40.50.2000">
    <property type="entry name" value="Glycogen Phosphorylase B"/>
    <property type="match status" value="2"/>
</dbReference>
<dbReference type="PANTHER" id="PTHR45947">
    <property type="entry name" value="SULFOQUINOVOSYL TRANSFERASE SQD2"/>
    <property type="match status" value="1"/>
</dbReference>
<proteinExistence type="predicted"/>
<dbReference type="PATRIC" id="fig|28092.6.peg.4804"/>
<reference evidence="2 3" key="1">
    <citation type="submission" date="2015-03" db="EMBL/GenBank/DDBJ databases">
        <title>Draft Genome Sequence of Burkholderia andropogonis type strain ICMP2807, isolated from Sorghum bicolor.</title>
        <authorList>
            <person name="Lopes-Santos L."/>
            <person name="Castro D.B."/>
            <person name="Ottoboni L.M."/>
            <person name="Park D."/>
            <person name="Weirc B.S."/>
            <person name="Destefano S.A."/>
        </authorList>
    </citation>
    <scope>NUCLEOTIDE SEQUENCE [LARGE SCALE GENOMIC DNA]</scope>
    <source>
        <strain evidence="2 3">ICMP2807</strain>
    </source>
</reference>
<dbReference type="InterPro" id="IPR001296">
    <property type="entry name" value="Glyco_trans_1"/>
</dbReference>
<evidence type="ECO:0000313" key="3">
    <source>
        <dbReference type="Proteomes" id="UP000033618"/>
    </source>
</evidence>
<dbReference type="EMBL" id="LAQU01000028">
    <property type="protein sequence ID" value="KKB61946.1"/>
    <property type="molecule type" value="Genomic_DNA"/>
</dbReference>
<evidence type="ECO:0000313" key="2">
    <source>
        <dbReference type="EMBL" id="KKB61946.1"/>
    </source>
</evidence>
<keyword evidence="3" id="KW-1185">Reference proteome</keyword>
<gene>
    <name evidence="2" type="ORF">WM40_20420</name>
</gene>
<dbReference type="SUPFAM" id="SSF53756">
    <property type="entry name" value="UDP-Glycosyltransferase/glycogen phosphorylase"/>
    <property type="match status" value="1"/>
</dbReference>
<accession>A0A0F5JVQ4</accession>
<name>A0A0F5JVQ4_9BURK</name>
<dbReference type="GO" id="GO:0016757">
    <property type="term" value="F:glycosyltransferase activity"/>
    <property type="evidence" value="ECO:0007669"/>
    <property type="project" value="InterPro"/>
</dbReference>
<sequence>MKIAHILSGFPVEYAGGITNYVRTLISSQIDDGHEIVLVSALGANSKIDPRIEFIAVSCERPADFSHVVSACSEQFDGIYSNLVQAGVDIVHFHTIFGFSEKSLNDFSSGTLPYVVSLHDYYIGCPRVFMMDKWGGICHSIDVEKCVKCCGVLDNVLLYRRVARKMKFVLPAISDNKIRHRKDIMARFTGSAARLLPVSGRVSEIYAGVYPNGCYSVVHIGNESANAVVLPKIEAEKIQVTFLGTFNRHKGADLYIELAVFCTARNRNMEFGFYGKLEANYEKLIEESPIKFHGKYRPSDIPAILSKSDIGVALPIWEDNGPQVVMEMINHTTPVLATRRGGIPDFVPAGGGILFNPSDDREKIAAFERISKLTREDISEMRSKLVKLKTPAMHGKEINEVYSVVINEKND</sequence>
<organism evidence="2 3">
    <name type="scientific">Robbsia andropogonis</name>
    <dbReference type="NCBI Taxonomy" id="28092"/>
    <lineage>
        <taxon>Bacteria</taxon>
        <taxon>Pseudomonadati</taxon>
        <taxon>Pseudomonadota</taxon>
        <taxon>Betaproteobacteria</taxon>
        <taxon>Burkholderiales</taxon>
        <taxon>Burkholderiaceae</taxon>
        <taxon>Robbsia</taxon>
    </lineage>
</organism>
<dbReference type="STRING" id="28092.WM40_20420"/>
<comment type="caution">
    <text evidence="2">The sequence shown here is derived from an EMBL/GenBank/DDBJ whole genome shotgun (WGS) entry which is preliminary data.</text>
</comment>
<dbReference type="AlphaFoldDB" id="A0A0F5JVQ4"/>
<dbReference type="Proteomes" id="UP000033618">
    <property type="component" value="Unassembled WGS sequence"/>
</dbReference>
<dbReference type="OrthoDB" id="267270at2"/>
<dbReference type="Pfam" id="PF00534">
    <property type="entry name" value="Glycos_transf_1"/>
    <property type="match status" value="1"/>
</dbReference>
<protein>
    <recommendedName>
        <fullName evidence="1">Glycosyl transferase family 1 domain-containing protein</fullName>
    </recommendedName>
</protein>
<dbReference type="InterPro" id="IPR050194">
    <property type="entry name" value="Glycosyltransferase_grp1"/>
</dbReference>
<dbReference type="RefSeq" id="WP_024903815.1">
    <property type="nucleotide sequence ID" value="NZ_CADFGU010000009.1"/>
</dbReference>
<feature type="domain" description="Glycosyl transferase family 1" evidence="1">
    <location>
        <begin position="234"/>
        <end position="374"/>
    </location>
</feature>
<evidence type="ECO:0000259" key="1">
    <source>
        <dbReference type="Pfam" id="PF00534"/>
    </source>
</evidence>